<feature type="domain" description="HTH arsR-type" evidence="5">
    <location>
        <begin position="31"/>
        <end position="121"/>
    </location>
</feature>
<dbReference type="AlphaFoldDB" id="A0A2T0Q597"/>
<keyword evidence="2" id="KW-0238">DNA-binding</keyword>
<evidence type="ECO:0000259" key="5">
    <source>
        <dbReference type="PROSITE" id="PS50987"/>
    </source>
</evidence>
<dbReference type="InterPro" id="IPR036388">
    <property type="entry name" value="WH-like_DNA-bd_sf"/>
</dbReference>
<dbReference type="PANTHER" id="PTHR33154">
    <property type="entry name" value="TRANSCRIPTIONAL REGULATOR, ARSR FAMILY"/>
    <property type="match status" value="1"/>
</dbReference>
<comment type="caution">
    <text evidence="6">The sequence shown here is derived from an EMBL/GenBank/DDBJ whole genome shotgun (WGS) entry which is preliminary data.</text>
</comment>
<dbReference type="EMBL" id="PVZC01000004">
    <property type="protein sequence ID" value="PRX98940.1"/>
    <property type="molecule type" value="Genomic_DNA"/>
</dbReference>
<reference evidence="6 7" key="1">
    <citation type="submission" date="2018-03" db="EMBL/GenBank/DDBJ databases">
        <title>Genomic Encyclopedia of Archaeal and Bacterial Type Strains, Phase II (KMG-II): from individual species to whole genera.</title>
        <authorList>
            <person name="Goeker M."/>
        </authorList>
    </citation>
    <scope>NUCLEOTIDE SEQUENCE [LARGE SCALE GENOMIC DNA]</scope>
    <source>
        <strain evidence="6 7">DSM 45601</strain>
    </source>
</reference>
<evidence type="ECO:0000256" key="4">
    <source>
        <dbReference type="SAM" id="MobiDB-lite"/>
    </source>
</evidence>
<dbReference type="SMART" id="SM00418">
    <property type="entry name" value="HTH_ARSR"/>
    <property type="match status" value="1"/>
</dbReference>
<evidence type="ECO:0000313" key="7">
    <source>
        <dbReference type="Proteomes" id="UP000237846"/>
    </source>
</evidence>
<evidence type="ECO:0000256" key="2">
    <source>
        <dbReference type="ARBA" id="ARBA00023125"/>
    </source>
</evidence>
<evidence type="ECO:0000313" key="6">
    <source>
        <dbReference type="EMBL" id="PRX98940.1"/>
    </source>
</evidence>
<dbReference type="NCBIfam" id="NF033788">
    <property type="entry name" value="HTH_metalloreg"/>
    <property type="match status" value="1"/>
</dbReference>
<dbReference type="Pfam" id="PF01022">
    <property type="entry name" value="HTH_5"/>
    <property type="match status" value="1"/>
</dbReference>
<evidence type="ECO:0000256" key="1">
    <source>
        <dbReference type="ARBA" id="ARBA00023015"/>
    </source>
</evidence>
<evidence type="ECO:0000256" key="3">
    <source>
        <dbReference type="ARBA" id="ARBA00023163"/>
    </source>
</evidence>
<dbReference type="PRINTS" id="PR00778">
    <property type="entry name" value="HTHARSR"/>
</dbReference>
<keyword evidence="7" id="KW-1185">Reference proteome</keyword>
<proteinExistence type="predicted"/>
<feature type="compositionally biased region" description="Low complexity" evidence="4">
    <location>
        <begin position="7"/>
        <end position="16"/>
    </location>
</feature>
<dbReference type="SUPFAM" id="SSF46785">
    <property type="entry name" value="Winged helix' DNA-binding domain"/>
    <property type="match status" value="1"/>
</dbReference>
<dbReference type="CDD" id="cd00090">
    <property type="entry name" value="HTH_ARSR"/>
    <property type="match status" value="1"/>
</dbReference>
<sequence length="121" mass="12611">MSVGSLEAETTAGETKAAAEHGGAGPFPAPLSRESAGRLADVLKAVSDPTRLQLLSMIAASPGGEANVNDLTAALKLTQPTVSHHLKTLVGAGLLSRSKRGKWAWYSIRPDRLDVIRGLLS</sequence>
<gene>
    <name evidence="6" type="ORF">CLV72_104520</name>
</gene>
<dbReference type="Gene3D" id="1.10.10.10">
    <property type="entry name" value="Winged helix-like DNA-binding domain superfamily/Winged helix DNA-binding domain"/>
    <property type="match status" value="1"/>
</dbReference>
<keyword evidence="1" id="KW-0805">Transcription regulation</keyword>
<dbReference type="PANTHER" id="PTHR33154:SF18">
    <property type="entry name" value="ARSENICAL RESISTANCE OPERON REPRESSOR"/>
    <property type="match status" value="1"/>
</dbReference>
<dbReference type="InterPro" id="IPR001845">
    <property type="entry name" value="HTH_ArsR_DNA-bd_dom"/>
</dbReference>
<organism evidence="6 7">
    <name type="scientific">Allonocardiopsis opalescens</name>
    <dbReference type="NCBI Taxonomy" id="1144618"/>
    <lineage>
        <taxon>Bacteria</taxon>
        <taxon>Bacillati</taxon>
        <taxon>Actinomycetota</taxon>
        <taxon>Actinomycetes</taxon>
        <taxon>Streptosporangiales</taxon>
        <taxon>Allonocardiopsis</taxon>
    </lineage>
</organism>
<feature type="region of interest" description="Disordered" evidence="4">
    <location>
        <begin position="1"/>
        <end position="32"/>
    </location>
</feature>
<dbReference type="GO" id="GO:0003700">
    <property type="term" value="F:DNA-binding transcription factor activity"/>
    <property type="evidence" value="ECO:0007669"/>
    <property type="project" value="InterPro"/>
</dbReference>
<name>A0A2T0Q597_9ACTN</name>
<dbReference type="InterPro" id="IPR011991">
    <property type="entry name" value="ArsR-like_HTH"/>
</dbReference>
<keyword evidence="3" id="KW-0804">Transcription</keyword>
<dbReference type="Proteomes" id="UP000237846">
    <property type="component" value="Unassembled WGS sequence"/>
</dbReference>
<dbReference type="GO" id="GO:0003677">
    <property type="term" value="F:DNA binding"/>
    <property type="evidence" value="ECO:0007669"/>
    <property type="project" value="UniProtKB-KW"/>
</dbReference>
<dbReference type="PROSITE" id="PS50987">
    <property type="entry name" value="HTH_ARSR_2"/>
    <property type="match status" value="1"/>
</dbReference>
<accession>A0A2T0Q597</accession>
<dbReference type="InterPro" id="IPR036390">
    <property type="entry name" value="WH_DNA-bd_sf"/>
</dbReference>
<dbReference type="InterPro" id="IPR051081">
    <property type="entry name" value="HTH_MetalResp_TranReg"/>
</dbReference>
<protein>
    <submittedName>
        <fullName evidence="6">ArsR family transcriptional regulator</fullName>
    </submittedName>
</protein>